<sequence>MREWFWRLLVSFSATGLVLGTLFFAASLTPSLLPRTYVTQGLLSGVAMACGYGLGVLVGLLWLWLELPEAEGRVRLWLKAAAGGVCAVVVLVFLWRTAEWQNSIRTLMHLPPIETAHPLYVGLIALAVFLVLLGLGRLFALAVRLFARTSRRAAPRRLSYVIGTVLAATLFWTLADGILVRFVLHAADSSFRRLDELIEPDTAAPADPLKSGSAASLVHWDELGRMGRSFVASGPTAAEISAFTGKPALEPLRVYAGLNAAGTAEARAKIALDELIRVGGFERSTLIVVMPTGTGWVDPEGIDTVEYLHHGDIASVAIQYSYLASWLSLLAEPDYGAEAARALFRAVYGHWTGLPKDRRPKLYLYGLSLGALSSEQSAELFEVIGDPYQGALWAGPPFPSRIWRKLTAERNAGTPAWLPRFRDGSYVRFTSQRNVLPEAGDHWGPMRIVYLQYASDPIVFYDPYSVYRQPDWMASPRGPDVSPDLAWYPVVTFLQLTLDMAMATTTPMGLGHVYAGEHYIDPWIAVTGVTDWSDADVARLKEKFRVGR</sequence>
<dbReference type="InterPro" id="IPR012037">
    <property type="entry name" value="Alpha/beta-hydrolase_fam"/>
</dbReference>
<dbReference type="Proteomes" id="UP000535406">
    <property type="component" value="Unassembled WGS sequence"/>
</dbReference>
<feature type="domain" description="Alpha/beta-hydrolase catalytic" evidence="2">
    <location>
        <begin position="252"/>
        <end position="540"/>
    </location>
</feature>
<evidence type="ECO:0000313" key="4">
    <source>
        <dbReference type="EMBL" id="MBB5041089.1"/>
    </source>
</evidence>
<evidence type="ECO:0000259" key="3">
    <source>
        <dbReference type="Pfam" id="PF15420"/>
    </source>
</evidence>
<dbReference type="InterPro" id="IPR027788">
    <property type="entry name" value="Alpha/beta-hydrolase_N_dom"/>
</dbReference>
<gene>
    <name evidence="4" type="ORF">HNQ66_000467</name>
</gene>
<keyword evidence="1" id="KW-0472">Membrane</keyword>
<dbReference type="Pfam" id="PF15420">
    <property type="entry name" value="Abhydrolase_9_N"/>
    <property type="match status" value="1"/>
</dbReference>
<feature type="transmembrane region" description="Helical" evidence="1">
    <location>
        <begin position="118"/>
        <end position="146"/>
    </location>
</feature>
<evidence type="ECO:0000313" key="5">
    <source>
        <dbReference type="Proteomes" id="UP000535406"/>
    </source>
</evidence>
<keyword evidence="1" id="KW-1133">Transmembrane helix</keyword>
<dbReference type="InterPro" id="IPR027787">
    <property type="entry name" value="Alpha/beta-hydrolase_catalytic"/>
</dbReference>
<dbReference type="PIRSF" id="PIRSF007542">
    <property type="entry name" value="UCP007542"/>
    <property type="match status" value="1"/>
</dbReference>
<proteinExistence type="predicted"/>
<dbReference type="Pfam" id="PF10081">
    <property type="entry name" value="Abhydrolase_9"/>
    <property type="match status" value="1"/>
</dbReference>
<feature type="transmembrane region" description="Helical" evidence="1">
    <location>
        <begin position="41"/>
        <end position="64"/>
    </location>
</feature>
<dbReference type="EMBL" id="JACHIK010000001">
    <property type="protein sequence ID" value="MBB5041089.1"/>
    <property type="molecule type" value="Genomic_DNA"/>
</dbReference>
<name>A0A7W8DSN4_9HYPH</name>
<accession>A0A7W8DSN4</accession>
<keyword evidence="1" id="KW-0812">Transmembrane</keyword>
<reference evidence="4 5" key="1">
    <citation type="submission" date="2020-08" db="EMBL/GenBank/DDBJ databases">
        <title>Genomic Encyclopedia of Type Strains, Phase IV (KMG-IV): sequencing the most valuable type-strain genomes for metagenomic binning, comparative biology and taxonomic classification.</title>
        <authorList>
            <person name="Goeker M."/>
        </authorList>
    </citation>
    <scope>NUCLEOTIDE SEQUENCE [LARGE SCALE GENOMIC DNA]</scope>
    <source>
        <strain evidence="4 5">DSM 21319</strain>
    </source>
</reference>
<feature type="transmembrane region" description="Helical" evidence="1">
    <location>
        <begin position="158"/>
        <end position="184"/>
    </location>
</feature>
<organism evidence="4 5">
    <name type="scientific">Shinella fusca</name>
    <dbReference type="NCBI Taxonomy" id="544480"/>
    <lineage>
        <taxon>Bacteria</taxon>
        <taxon>Pseudomonadati</taxon>
        <taxon>Pseudomonadota</taxon>
        <taxon>Alphaproteobacteria</taxon>
        <taxon>Hyphomicrobiales</taxon>
        <taxon>Rhizobiaceae</taxon>
        <taxon>Shinella</taxon>
    </lineage>
</organism>
<protein>
    <submittedName>
        <fullName evidence="4">Putative membrane protein</fullName>
    </submittedName>
</protein>
<feature type="domain" description="Alpha/beta-hydrolase N-terminal" evidence="3">
    <location>
        <begin position="28"/>
        <end position="235"/>
    </location>
</feature>
<comment type="caution">
    <text evidence="4">The sequence shown here is derived from an EMBL/GenBank/DDBJ whole genome shotgun (WGS) entry which is preliminary data.</text>
</comment>
<dbReference type="AlphaFoldDB" id="A0A7W8DSN4"/>
<keyword evidence="5" id="KW-1185">Reference proteome</keyword>
<evidence type="ECO:0000256" key="1">
    <source>
        <dbReference type="SAM" id="Phobius"/>
    </source>
</evidence>
<evidence type="ECO:0000259" key="2">
    <source>
        <dbReference type="Pfam" id="PF10081"/>
    </source>
</evidence>
<feature type="transmembrane region" description="Helical" evidence="1">
    <location>
        <begin position="76"/>
        <end position="98"/>
    </location>
</feature>